<gene>
    <name evidence="1" type="ORF">FHR97_002763</name>
</gene>
<dbReference type="RefSeq" id="WP_183384370.1">
    <property type="nucleotide sequence ID" value="NZ_JACHXR010000008.1"/>
</dbReference>
<comment type="caution">
    <text evidence="1">The sequence shown here is derived from an EMBL/GenBank/DDBJ whole genome shotgun (WGS) entry which is preliminary data.</text>
</comment>
<sequence>MPWLSSCDGSRTKYERLRFVPLVECELGLLRPGRRSLSPAVQAMEAFVVESLRPDAAAGR</sequence>
<dbReference type="EMBL" id="JACHXR010000008">
    <property type="protein sequence ID" value="MBB3231900.1"/>
    <property type="molecule type" value="Genomic_DNA"/>
</dbReference>
<reference evidence="1 2" key="1">
    <citation type="submission" date="2020-08" db="EMBL/GenBank/DDBJ databases">
        <title>Genomic Encyclopedia of Type Strains, Phase III (KMG-III): the genomes of soil and plant-associated and newly described type strains.</title>
        <authorList>
            <person name="Whitman W."/>
        </authorList>
    </citation>
    <scope>NUCLEOTIDE SEQUENCE [LARGE SCALE GENOMIC DNA]</scope>
    <source>
        <strain evidence="1 2">CECT 7744</strain>
    </source>
</reference>
<protein>
    <submittedName>
        <fullName evidence="1">Uncharacterized protein</fullName>
    </submittedName>
</protein>
<keyword evidence="2" id="KW-1185">Reference proteome</keyword>
<evidence type="ECO:0000313" key="1">
    <source>
        <dbReference type="EMBL" id="MBB3231900.1"/>
    </source>
</evidence>
<evidence type="ECO:0000313" key="2">
    <source>
        <dbReference type="Proteomes" id="UP000518892"/>
    </source>
</evidence>
<dbReference type="Proteomes" id="UP000518892">
    <property type="component" value="Unassembled WGS sequence"/>
</dbReference>
<proteinExistence type="predicted"/>
<name>A0A7W5EW55_9GAMM</name>
<dbReference type="AlphaFoldDB" id="A0A7W5EW55"/>
<accession>A0A7W5EW55</accession>
<organism evidence="1 2">
    <name type="scientific">Halomonas stenophila</name>
    <dbReference type="NCBI Taxonomy" id="795312"/>
    <lineage>
        <taxon>Bacteria</taxon>
        <taxon>Pseudomonadati</taxon>
        <taxon>Pseudomonadota</taxon>
        <taxon>Gammaproteobacteria</taxon>
        <taxon>Oceanospirillales</taxon>
        <taxon>Halomonadaceae</taxon>
        <taxon>Halomonas</taxon>
    </lineage>
</organism>